<evidence type="ECO:0000256" key="1">
    <source>
        <dbReference type="SAM" id="MobiDB-lite"/>
    </source>
</evidence>
<protein>
    <submittedName>
        <fullName evidence="2">Cold shock domain-containing protein</fullName>
    </submittedName>
</protein>
<dbReference type="RefSeq" id="WP_169396211.1">
    <property type="nucleotide sequence ID" value="NZ_BAAAJH010000001.1"/>
</dbReference>
<evidence type="ECO:0000313" key="2">
    <source>
        <dbReference type="EMBL" id="NMH78135.1"/>
    </source>
</evidence>
<reference evidence="2 3" key="1">
    <citation type="submission" date="2020-04" db="EMBL/GenBank/DDBJ databases">
        <authorList>
            <person name="Klaysubun C."/>
            <person name="Duangmal K."/>
            <person name="Lipun K."/>
        </authorList>
    </citation>
    <scope>NUCLEOTIDE SEQUENCE [LARGE SCALE GENOMIC DNA]</scope>
    <source>
        <strain evidence="2 3">JCM 11839</strain>
    </source>
</reference>
<dbReference type="Gene3D" id="2.40.50.140">
    <property type="entry name" value="Nucleic acid-binding proteins"/>
    <property type="match status" value="1"/>
</dbReference>
<keyword evidence="3" id="KW-1185">Reference proteome</keyword>
<dbReference type="Proteomes" id="UP001296706">
    <property type="component" value="Unassembled WGS sequence"/>
</dbReference>
<proteinExistence type="predicted"/>
<evidence type="ECO:0000313" key="3">
    <source>
        <dbReference type="Proteomes" id="UP001296706"/>
    </source>
</evidence>
<dbReference type="EMBL" id="JAAXKY010000037">
    <property type="protein sequence ID" value="NMH78135.1"/>
    <property type="molecule type" value="Genomic_DNA"/>
</dbReference>
<gene>
    <name evidence="2" type="ORF">HF577_13705</name>
</gene>
<organism evidence="2 3">
    <name type="scientific">Pseudonocardia xinjiangensis</name>
    <dbReference type="NCBI Taxonomy" id="75289"/>
    <lineage>
        <taxon>Bacteria</taxon>
        <taxon>Bacillati</taxon>
        <taxon>Actinomycetota</taxon>
        <taxon>Actinomycetes</taxon>
        <taxon>Pseudonocardiales</taxon>
        <taxon>Pseudonocardiaceae</taxon>
        <taxon>Pseudonocardia</taxon>
    </lineage>
</organism>
<comment type="caution">
    <text evidence="2">The sequence shown here is derived from an EMBL/GenBank/DDBJ whole genome shotgun (WGS) entry which is preliminary data.</text>
</comment>
<feature type="compositionally biased region" description="Basic and acidic residues" evidence="1">
    <location>
        <begin position="73"/>
        <end position="85"/>
    </location>
</feature>
<sequence>MATEGTVRAWDTGAGWGIVDSASTPGGCWTHFSHIAVPGFRNLEPGQLVDLEWEPAQQDGYAFRAVRVRPRGRQPDEPPADHSTADDGSAYRSAVTITPDGHPPD</sequence>
<dbReference type="InterPro" id="IPR012340">
    <property type="entry name" value="NA-bd_OB-fold"/>
</dbReference>
<name>A0ABX1RCM3_9PSEU</name>
<feature type="region of interest" description="Disordered" evidence="1">
    <location>
        <begin position="67"/>
        <end position="105"/>
    </location>
</feature>
<accession>A0ABX1RCM3</accession>
<dbReference type="SUPFAM" id="SSF50249">
    <property type="entry name" value="Nucleic acid-binding proteins"/>
    <property type="match status" value="1"/>
</dbReference>